<feature type="non-terminal residue" evidence="1">
    <location>
        <position position="93"/>
    </location>
</feature>
<proteinExistence type="predicted"/>
<evidence type="ECO:0000313" key="2">
    <source>
        <dbReference type="Proteomes" id="UP000837857"/>
    </source>
</evidence>
<accession>A0ABN8IY01</accession>
<dbReference type="EMBL" id="OW152817">
    <property type="protein sequence ID" value="CAH2068989.1"/>
    <property type="molecule type" value="Genomic_DNA"/>
</dbReference>
<organism evidence="1 2">
    <name type="scientific">Iphiclides podalirius</name>
    <name type="common">scarce swallowtail</name>
    <dbReference type="NCBI Taxonomy" id="110791"/>
    <lineage>
        <taxon>Eukaryota</taxon>
        <taxon>Metazoa</taxon>
        <taxon>Ecdysozoa</taxon>
        <taxon>Arthropoda</taxon>
        <taxon>Hexapoda</taxon>
        <taxon>Insecta</taxon>
        <taxon>Pterygota</taxon>
        <taxon>Neoptera</taxon>
        <taxon>Endopterygota</taxon>
        <taxon>Lepidoptera</taxon>
        <taxon>Glossata</taxon>
        <taxon>Ditrysia</taxon>
        <taxon>Papilionoidea</taxon>
        <taxon>Papilionidae</taxon>
        <taxon>Papilioninae</taxon>
        <taxon>Iphiclides</taxon>
    </lineage>
</organism>
<evidence type="ECO:0000313" key="1">
    <source>
        <dbReference type="EMBL" id="CAH2068989.1"/>
    </source>
</evidence>
<evidence type="ECO:0008006" key="3">
    <source>
        <dbReference type="Google" id="ProtNLM"/>
    </source>
</evidence>
<dbReference type="Gene3D" id="3.30.60.30">
    <property type="match status" value="1"/>
</dbReference>
<sequence>MSTWHIKRRGKIILEISKKRALLQKTGCDNVCEDLPLMDFEPVCMMFSRYKKGYQFFVNQCHARRAICMEKIVLHMVHPSRCFRSKQFFMPLN</sequence>
<name>A0ABN8IY01_9NEOP</name>
<gene>
    <name evidence="1" type="ORF">IPOD504_LOCUS14668</name>
</gene>
<reference evidence="1" key="1">
    <citation type="submission" date="2022-03" db="EMBL/GenBank/DDBJ databases">
        <authorList>
            <person name="Martin H S."/>
        </authorList>
    </citation>
    <scope>NUCLEOTIDE SEQUENCE</scope>
</reference>
<dbReference type="Proteomes" id="UP000837857">
    <property type="component" value="Chromosome 5"/>
</dbReference>
<protein>
    <recommendedName>
        <fullName evidence="3">Ribosomal protein S14</fullName>
    </recommendedName>
</protein>
<keyword evidence="2" id="KW-1185">Reference proteome</keyword>